<dbReference type="SMART" id="SM00871">
    <property type="entry name" value="AraC_E_bind"/>
    <property type="match status" value="1"/>
</dbReference>
<dbReference type="Gene3D" id="3.20.80.10">
    <property type="entry name" value="Regulatory factor, effector binding domain"/>
    <property type="match status" value="1"/>
</dbReference>
<evidence type="ECO:0000313" key="3">
    <source>
        <dbReference type="EMBL" id="MEN2767902.1"/>
    </source>
</evidence>
<proteinExistence type="predicted"/>
<accession>A0ABU9XHY6</accession>
<dbReference type="InterPro" id="IPR011256">
    <property type="entry name" value="Reg_factor_effector_dom_sf"/>
</dbReference>
<organism evidence="3 4">
    <name type="scientific">Ornithinibacillus xuwenensis</name>
    <dbReference type="NCBI Taxonomy" id="3144668"/>
    <lineage>
        <taxon>Bacteria</taxon>
        <taxon>Bacillati</taxon>
        <taxon>Bacillota</taxon>
        <taxon>Bacilli</taxon>
        <taxon>Bacillales</taxon>
        <taxon>Bacillaceae</taxon>
        <taxon>Ornithinibacillus</taxon>
    </lineage>
</organism>
<feature type="region of interest" description="Disordered" evidence="1">
    <location>
        <begin position="1"/>
        <end position="20"/>
    </location>
</feature>
<reference evidence="3 4" key="1">
    <citation type="submission" date="2024-05" db="EMBL/GenBank/DDBJ databases">
        <authorList>
            <person name="Haq I."/>
            <person name="Ullah Z."/>
            <person name="Ahmad R."/>
            <person name="Li M."/>
            <person name="Tong Y."/>
        </authorList>
    </citation>
    <scope>NUCLEOTIDE SEQUENCE [LARGE SCALE GENOMIC DNA]</scope>
    <source>
        <strain evidence="3 4">16A2E</strain>
    </source>
</reference>
<evidence type="ECO:0000256" key="1">
    <source>
        <dbReference type="SAM" id="MobiDB-lite"/>
    </source>
</evidence>
<dbReference type="EMBL" id="JBDIML010000003">
    <property type="protein sequence ID" value="MEN2767902.1"/>
    <property type="molecule type" value="Genomic_DNA"/>
</dbReference>
<name>A0ABU9XHY6_9BACI</name>
<feature type="domain" description="AraC effector-binding" evidence="2">
    <location>
        <begin position="44"/>
        <end position="212"/>
    </location>
</feature>
<dbReference type="Proteomes" id="UP001444625">
    <property type="component" value="Unassembled WGS sequence"/>
</dbReference>
<dbReference type="RefSeq" id="WP_345825368.1">
    <property type="nucleotide sequence ID" value="NZ_JBDIML010000003.1"/>
</dbReference>
<dbReference type="SUPFAM" id="SSF55136">
    <property type="entry name" value="Probable bacterial effector-binding domain"/>
    <property type="match status" value="1"/>
</dbReference>
<protein>
    <submittedName>
        <fullName evidence="3">Effector binding domain-containing protein</fullName>
    </submittedName>
</protein>
<sequence>MNEKEVSKLNAKPLPIEDYKPQPIPQSLKVILGEQKEQGGEQKLEATLVKVDSFQMLATKVKGKMKNFEAGKEVRKGWRRLQDVIAPDRSILVEENEGIVFYNQADMVQPDGSIELWVGVKVNTITTIPAEFQLVTIPERKYAKIECRCFSREQMDLRYNYLSQWMNEEGYQLDDGPNAFSLEPNRLDKFNTFEVPADQIQAFDFDILYPVKEG</sequence>
<comment type="caution">
    <text evidence="3">The sequence shown here is derived from an EMBL/GenBank/DDBJ whole genome shotgun (WGS) entry which is preliminary data.</text>
</comment>
<dbReference type="InterPro" id="IPR010499">
    <property type="entry name" value="AraC_E-bd"/>
</dbReference>
<evidence type="ECO:0000259" key="2">
    <source>
        <dbReference type="SMART" id="SM00871"/>
    </source>
</evidence>
<evidence type="ECO:0000313" key="4">
    <source>
        <dbReference type="Proteomes" id="UP001444625"/>
    </source>
</evidence>
<dbReference type="Pfam" id="PF14526">
    <property type="entry name" value="Cass2"/>
    <property type="match status" value="1"/>
</dbReference>
<keyword evidence="4" id="KW-1185">Reference proteome</keyword>
<gene>
    <name evidence="3" type="ORF">ABC228_11930</name>
</gene>
<dbReference type="InterPro" id="IPR029441">
    <property type="entry name" value="Cass2"/>
</dbReference>